<proteinExistence type="predicted"/>
<evidence type="ECO:0000313" key="4">
    <source>
        <dbReference type="EMBL" id="MEQ2365239.1"/>
    </source>
</evidence>
<dbReference type="Gene3D" id="2.60.40.1140">
    <property type="entry name" value="Collagen-binding surface protein Cna, B-type domain"/>
    <property type="match status" value="1"/>
</dbReference>
<protein>
    <recommendedName>
        <fullName evidence="3">DUF7601 domain-containing protein</fullName>
    </recommendedName>
</protein>
<organism evidence="4 5">
    <name type="scientific">Coprococcus intestinihominis</name>
    <dbReference type="NCBI Taxonomy" id="3133154"/>
    <lineage>
        <taxon>Bacteria</taxon>
        <taxon>Bacillati</taxon>
        <taxon>Bacillota</taxon>
        <taxon>Clostridia</taxon>
        <taxon>Lachnospirales</taxon>
        <taxon>Lachnospiraceae</taxon>
        <taxon>Coprococcus</taxon>
    </lineage>
</organism>
<keyword evidence="2" id="KW-0732">Signal</keyword>
<evidence type="ECO:0000256" key="1">
    <source>
        <dbReference type="SAM" id="Phobius"/>
    </source>
</evidence>
<name>A0ABV1B499_9FIRM</name>
<keyword evidence="1" id="KW-0812">Transmembrane</keyword>
<dbReference type="Pfam" id="PF24547">
    <property type="entry name" value="DUF7601"/>
    <property type="match status" value="1"/>
</dbReference>
<evidence type="ECO:0000313" key="5">
    <source>
        <dbReference type="Proteomes" id="UP001469749"/>
    </source>
</evidence>
<dbReference type="Gene3D" id="2.60.40.3050">
    <property type="match status" value="1"/>
</dbReference>
<accession>A0ABV1B499</accession>
<dbReference type="InterPro" id="IPR038174">
    <property type="entry name" value="Strep_pil_link_sf"/>
</dbReference>
<evidence type="ECO:0000259" key="3">
    <source>
        <dbReference type="Pfam" id="PF24547"/>
    </source>
</evidence>
<evidence type="ECO:0000256" key="2">
    <source>
        <dbReference type="SAM" id="SignalP"/>
    </source>
</evidence>
<keyword evidence="1" id="KW-0472">Membrane</keyword>
<dbReference type="RefSeq" id="WP_349085072.1">
    <property type="nucleotide sequence ID" value="NZ_JBBMEK010000098.1"/>
</dbReference>
<dbReference type="Proteomes" id="UP001469749">
    <property type="component" value="Unassembled WGS sequence"/>
</dbReference>
<dbReference type="EMBL" id="JBBMEK010000098">
    <property type="protein sequence ID" value="MEQ2365239.1"/>
    <property type="molecule type" value="Genomic_DNA"/>
</dbReference>
<keyword evidence="5" id="KW-1185">Reference proteome</keyword>
<comment type="caution">
    <text evidence="4">The sequence shown here is derived from an EMBL/GenBank/DDBJ whole genome shotgun (WGS) entry which is preliminary data.</text>
</comment>
<dbReference type="InterPro" id="IPR055382">
    <property type="entry name" value="DUF7601"/>
</dbReference>
<keyword evidence="1" id="KW-1133">Transmembrane helix</keyword>
<feature type="signal peptide" evidence="2">
    <location>
        <begin position="1"/>
        <end position="27"/>
    </location>
</feature>
<reference evidence="4 5" key="1">
    <citation type="submission" date="2024-03" db="EMBL/GenBank/DDBJ databases">
        <title>Human intestinal bacterial collection.</title>
        <authorList>
            <person name="Pauvert C."/>
            <person name="Hitch T.C.A."/>
            <person name="Clavel T."/>
        </authorList>
    </citation>
    <scope>NUCLEOTIDE SEQUENCE [LARGE SCALE GENOMIC DNA]</scope>
    <source>
        <strain evidence="4 5">CLA-AA-H190</strain>
    </source>
</reference>
<feature type="chain" id="PRO_5046199474" description="DUF7601 domain-containing protein" evidence="2">
    <location>
        <begin position="28"/>
        <end position="453"/>
    </location>
</feature>
<sequence>MNKYFKKGIALAIVGMMTFGMGTTVFAETGGGTTTGTGLNTSTKDISDTSAITLQKDYVNGSESQQNTNSPAETFTFTIERYGLWNVGDDGNGQAKYSKDNMPTFSNSNTITADKGAAGTNPTTKPSVQLTVPTYEAVGDYWYKVTENDNNTAGVIYGTNDSETEDTRSANGAHKRVYYIHVQVTNGATKGEYIRTVTLHKTAPESVITNANYETWYSKNNENTEGQNDKKVADIQNKYYAGSLNIKKTVTGNAGDKNELFQVTVTFKNESKANMNSDITYKNFYDVNGNPTTVATPLGWTDEVGISGTATTHTSETNTVSFYVKDGTTVTFNNIPYGVTYTVTETQPSDDKYTHTFAHEKEDVTVTFDGVLLAADGVTAESTDISKPVAEKWDAAKATGSISDDSDTITITNDKTSVIDIGVMTSDAPYVALLLLIGIVVVVFIRKKSIITE</sequence>
<feature type="domain" description="DUF7601" evidence="3">
    <location>
        <begin position="242"/>
        <end position="405"/>
    </location>
</feature>
<feature type="transmembrane region" description="Helical" evidence="1">
    <location>
        <begin position="428"/>
        <end position="445"/>
    </location>
</feature>
<gene>
    <name evidence="4" type="ORF">WMO25_09045</name>
</gene>